<dbReference type="Proteomes" id="UP000005239">
    <property type="component" value="Unassembled WGS sequence"/>
</dbReference>
<gene>
    <name evidence="1" type="primary">WBGene00275174</name>
</gene>
<dbReference type="SUPFAM" id="SSF57196">
    <property type="entry name" value="EGF/Laminin"/>
    <property type="match status" value="1"/>
</dbReference>
<reference evidence="2" key="1">
    <citation type="journal article" date="2008" name="Nat. Genet.">
        <title>The Pristionchus pacificus genome provides a unique perspective on nematode lifestyle and parasitism.</title>
        <authorList>
            <person name="Dieterich C."/>
            <person name="Clifton S.W."/>
            <person name="Schuster L.N."/>
            <person name="Chinwalla A."/>
            <person name="Delehaunty K."/>
            <person name="Dinkelacker I."/>
            <person name="Fulton L."/>
            <person name="Fulton R."/>
            <person name="Godfrey J."/>
            <person name="Minx P."/>
            <person name="Mitreva M."/>
            <person name="Roeseler W."/>
            <person name="Tian H."/>
            <person name="Witte H."/>
            <person name="Yang S.P."/>
            <person name="Wilson R.K."/>
            <person name="Sommer R.J."/>
        </authorList>
    </citation>
    <scope>NUCLEOTIDE SEQUENCE [LARGE SCALE GENOMIC DNA]</scope>
    <source>
        <strain evidence="2">PS312</strain>
    </source>
</reference>
<dbReference type="Gene3D" id="2.10.25.10">
    <property type="entry name" value="Laminin"/>
    <property type="match status" value="1"/>
</dbReference>
<keyword evidence="2" id="KW-1185">Reference proteome</keyword>
<accession>A0A2A6BQJ3</accession>
<dbReference type="PROSITE" id="PS00022">
    <property type="entry name" value="EGF_1"/>
    <property type="match status" value="2"/>
</dbReference>
<evidence type="ECO:0000313" key="2">
    <source>
        <dbReference type="Proteomes" id="UP000005239"/>
    </source>
</evidence>
<sequence length="289" mass="33038">MLSSRCLFFVYMLVALHVAVAFPPLRGDRAAMDTAEDPVETTAEEDWEIEDTEYVPEIECGLKEFGFCAYGAGCKLHWAPLAKKWDPVCKWLYGASSLTDLHTHLSLVLRDARSTSFIDCTNDDYVETSTEDEEIENTEYVPEKECDSNYCAKGSGCKLHWTPLAKRWDPVCTCCEGRTGNLCDDFTHLLTPIKYYSRFSDGRPDPCFWDAYYDRINRATPEEIIEDHPDWKCEPAESELCQNKASCVWMNSLPLSKRWEPICACTKNYLGPRCEELEISDGSITRVQH</sequence>
<evidence type="ECO:0000313" key="1">
    <source>
        <dbReference type="EnsemblMetazoa" id="PPA36805.1"/>
    </source>
</evidence>
<name>A0A2A6BQJ3_PRIPA</name>
<dbReference type="AlphaFoldDB" id="A0A2A6BQJ3"/>
<dbReference type="EnsemblMetazoa" id="PPA36805.1">
    <property type="protein sequence ID" value="PPA36805.1"/>
    <property type="gene ID" value="WBGene00275174"/>
</dbReference>
<dbReference type="InterPro" id="IPR000742">
    <property type="entry name" value="EGF"/>
</dbReference>
<reference evidence="1" key="2">
    <citation type="submission" date="2022-06" db="UniProtKB">
        <authorList>
            <consortium name="EnsemblMetazoa"/>
        </authorList>
    </citation>
    <scope>IDENTIFICATION</scope>
    <source>
        <strain evidence="1">PS312</strain>
    </source>
</reference>
<proteinExistence type="predicted"/>
<organism evidence="1 2">
    <name type="scientific">Pristionchus pacificus</name>
    <name type="common">Parasitic nematode worm</name>
    <dbReference type="NCBI Taxonomy" id="54126"/>
    <lineage>
        <taxon>Eukaryota</taxon>
        <taxon>Metazoa</taxon>
        <taxon>Ecdysozoa</taxon>
        <taxon>Nematoda</taxon>
        <taxon>Chromadorea</taxon>
        <taxon>Rhabditida</taxon>
        <taxon>Rhabditina</taxon>
        <taxon>Diplogasteromorpha</taxon>
        <taxon>Diplogasteroidea</taxon>
        <taxon>Neodiplogasteridae</taxon>
        <taxon>Pristionchus</taxon>
    </lineage>
</organism>
<protein>
    <submittedName>
        <fullName evidence="1">Uncharacterized protein</fullName>
    </submittedName>
</protein>
<accession>A0A8R1YSF7</accession>